<dbReference type="InterPro" id="IPR011006">
    <property type="entry name" value="CheY-like_superfamily"/>
</dbReference>
<dbReference type="Gene3D" id="3.40.50.2300">
    <property type="match status" value="1"/>
</dbReference>
<evidence type="ECO:0000313" key="3">
    <source>
        <dbReference type="Proteomes" id="UP000838672"/>
    </source>
</evidence>
<gene>
    <name evidence="2" type="ORF">VST7929_01813</name>
</gene>
<dbReference type="Proteomes" id="UP000838672">
    <property type="component" value="Unassembled WGS sequence"/>
</dbReference>
<comment type="caution">
    <text evidence="2">The sequence shown here is derived from an EMBL/GenBank/DDBJ whole genome shotgun (WGS) entry which is preliminary data.</text>
</comment>
<dbReference type="RefSeq" id="WP_237466349.1">
    <property type="nucleotide sequence ID" value="NZ_CAKLDI010000001.1"/>
</dbReference>
<evidence type="ECO:0000259" key="1">
    <source>
        <dbReference type="Pfam" id="PF13614"/>
    </source>
</evidence>
<keyword evidence="3" id="KW-1185">Reference proteome</keyword>
<sequence length="405" mass="45421">MSEVIGLQEPSQPSHIGLRTGLNIWLLYQDDAFEKHMAEQLSHSRQIHMEAIAMAKFDLDQLNQMRSPDLIFVEAANGWADIIQSLSKLSSKHQQHHTTLVVFGEEHDSQALKTALRLGASDYFSHHVLIAELAPLLRHCAEEKVGHNQLGELCLFINTKGGAGATTLALNTAIELAQYHHDDVLLLELDSQFGALNDYLNLSPKFSLLDVLENSGDLDNTALDGFVTKHKSGLHLLTFNHQHRQRNQTESQALGKLMPILRQRYPFVIVDLSRGLDAHAYPLLSAATHLYLVTQQQLAALNLASMMVNELHYEFGLARQQVEVVINRFDKQQPIGQKDIEHTLPNIAIHFVPNAFKTALESTHLGKSMAEVKKRNPVSKALQHLSQQIDPDLATDGSWFKRLFS</sequence>
<name>A0ABM8ZUD9_9VIBR</name>
<dbReference type="SUPFAM" id="SSF52172">
    <property type="entry name" value="CheY-like"/>
    <property type="match status" value="1"/>
</dbReference>
<feature type="domain" description="AAA" evidence="1">
    <location>
        <begin position="156"/>
        <end position="309"/>
    </location>
</feature>
<dbReference type="Pfam" id="PF13614">
    <property type="entry name" value="AAA_31"/>
    <property type="match status" value="1"/>
</dbReference>
<evidence type="ECO:0000313" key="2">
    <source>
        <dbReference type="EMBL" id="CAH0533936.1"/>
    </source>
</evidence>
<protein>
    <recommendedName>
        <fullName evidence="1">AAA domain-containing protein</fullName>
    </recommendedName>
</protein>
<accession>A0ABM8ZUD9</accession>
<dbReference type="PANTHER" id="PTHR43384:SF13">
    <property type="entry name" value="SLR0110 PROTEIN"/>
    <property type="match status" value="1"/>
</dbReference>
<reference evidence="2" key="1">
    <citation type="submission" date="2021-11" db="EMBL/GenBank/DDBJ databases">
        <authorList>
            <person name="Rodrigo-Torres L."/>
            <person name="Arahal R. D."/>
            <person name="Lucena T."/>
        </authorList>
    </citation>
    <scope>NUCLEOTIDE SEQUENCE</scope>
    <source>
        <strain evidence="2">CECT 7929</strain>
    </source>
</reference>
<organism evidence="2 3">
    <name type="scientific">Vibrio stylophorae</name>
    <dbReference type="NCBI Taxonomy" id="659351"/>
    <lineage>
        <taxon>Bacteria</taxon>
        <taxon>Pseudomonadati</taxon>
        <taxon>Pseudomonadota</taxon>
        <taxon>Gammaproteobacteria</taxon>
        <taxon>Vibrionales</taxon>
        <taxon>Vibrionaceae</taxon>
        <taxon>Vibrio</taxon>
    </lineage>
</organism>
<dbReference type="PANTHER" id="PTHR43384">
    <property type="entry name" value="SEPTUM SITE-DETERMINING PROTEIN MIND HOMOLOG, CHLOROPLASTIC-RELATED"/>
    <property type="match status" value="1"/>
</dbReference>
<dbReference type="InterPro" id="IPR025669">
    <property type="entry name" value="AAA_dom"/>
</dbReference>
<dbReference type="Gene3D" id="3.40.50.300">
    <property type="entry name" value="P-loop containing nucleotide triphosphate hydrolases"/>
    <property type="match status" value="1"/>
</dbReference>
<dbReference type="SUPFAM" id="SSF52540">
    <property type="entry name" value="P-loop containing nucleoside triphosphate hydrolases"/>
    <property type="match status" value="1"/>
</dbReference>
<proteinExistence type="predicted"/>
<dbReference type="EMBL" id="CAKLDI010000001">
    <property type="protein sequence ID" value="CAH0533936.1"/>
    <property type="molecule type" value="Genomic_DNA"/>
</dbReference>
<dbReference type="InterPro" id="IPR027417">
    <property type="entry name" value="P-loop_NTPase"/>
</dbReference>
<dbReference type="InterPro" id="IPR050625">
    <property type="entry name" value="ParA/MinD_ATPase"/>
</dbReference>